<organism evidence="3 4">
    <name type="scientific">Ancylobacter crimeensis</name>
    <dbReference type="NCBI Taxonomy" id="2579147"/>
    <lineage>
        <taxon>Bacteria</taxon>
        <taxon>Pseudomonadati</taxon>
        <taxon>Pseudomonadota</taxon>
        <taxon>Alphaproteobacteria</taxon>
        <taxon>Hyphomicrobiales</taxon>
        <taxon>Xanthobacteraceae</taxon>
        <taxon>Ancylobacter</taxon>
    </lineage>
</organism>
<keyword evidence="1" id="KW-0694">RNA-binding</keyword>
<dbReference type="Pfam" id="PF01479">
    <property type="entry name" value="S4"/>
    <property type="match status" value="1"/>
</dbReference>
<protein>
    <submittedName>
        <fullName evidence="3">RNA-binding S4 domain-containing protein</fullName>
    </submittedName>
</protein>
<feature type="domain" description="RNA-binding S4" evidence="2">
    <location>
        <begin position="6"/>
        <end position="69"/>
    </location>
</feature>
<dbReference type="Proteomes" id="UP001203284">
    <property type="component" value="Unassembled WGS sequence"/>
</dbReference>
<evidence type="ECO:0000256" key="1">
    <source>
        <dbReference type="PROSITE-ProRule" id="PRU00182"/>
    </source>
</evidence>
<keyword evidence="4" id="KW-1185">Reference proteome</keyword>
<name>A0ABT0DDQ0_9HYPH</name>
<dbReference type="InterPro" id="IPR002942">
    <property type="entry name" value="S4_RNA-bd"/>
</dbReference>
<dbReference type="PROSITE" id="PS50889">
    <property type="entry name" value="S4"/>
    <property type="match status" value="1"/>
</dbReference>
<reference evidence="3 4" key="1">
    <citation type="submission" date="2022-04" db="EMBL/GenBank/DDBJ databases">
        <authorList>
            <person name="Grouzdev D.S."/>
            <person name="Pantiukh K.S."/>
            <person name="Krutkina M.S."/>
        </authorList>
    </citation>
    <scope>NUCLEOTIDE SEQUENCE [LARGE SCALE GENOMIC DNA]</scope>
    <source>
        <strain evidence="3 4">6x-1</strain>
    </source>
</reference>
<dbReference type="RefSeq" id="WP_247029988.1">
    <property type="nucleotide sequence ID" value="NZ_JALKCH010000009.1"/>
</dbReference>
<dbReference type="SUPFAM" id="SSF55174">
    <property type="entry name" value="Alpha-L RNA-binding motif"/>
    <property type="match status" value="1"/>
</dbReference>
<accession>A0ABT0DDQ0</accession>
<dbReference type="CDD" id="cd00165">
    <property type="entry name" value="S4"/>
    <property type="match status" value="1"/>
</dbReference>
<evidence type="ECO:0000313" key="3">
    <source>
        <dbReference type="EMBL" id="MCK0198087.1"/>
    </source>
</evidence>
<dbReference type="SMART" id="SM00363">
    <property type="entry name" value="S4"/>
    <property type="match status" value="1"/>
</dbReference>
<gene>
    <name evidence="3" type="ORF">MWN34_14320</name>
</gene>
<proteinExistence type="predicted"/>
<dbReference type="Gene3D" id="3.10.290.10">
    <property type="entry name" value="RNA-binding S4 domain"/>
    <property type="match status" value="1"/>
</dbReference>
<sequence length="100" mass="11031">MSAERPRLDVWLWHARCVRTRSAAADLVKAGRVRVNGVRTRAPAHMVRLDDVVTVALDSRVRVLRVTGFAERRGDADAASALYIEMSDGTSDAGRQEDPT</sequence>
<dbReference type="InterPro" id="IPR036986">
    <property type="entry name" value="S4_RNA-bd_sf"/>
</dbReference>
<comment type="caution">
    <text evidence="3">The sequence shown here is derived from an EMBL/GenBank/DDBJ whole genome shotgun (WGS) entry which is preliminary data.</text>
</comment>
<evidence type="ECO:0000313" key="4">
    <source>
        <dbReference type="Proteomes" id="UP001203284"/>
    </source>
</evidence>
<dbReference type="EMBL" id="JALKCH010000009">
    <property type="protein sequence ID" value="MCK0198087.1"/>
    <property type="molecule type" value="Genomic_DNA"/>
</dbReference>
<evidence type="ECO:0000259" key="2">
    <source>
        <dbReference type="SMART" id="SM00363"/>
    </source>
</evidence>